<dbReference type="Proteomes" id="UP001606302">
    <property type="component" value="Unassembled WGS sequence"/>
</dbReference>
<evidence type="ECO:0000313" key="1">
    <source>
        <dbReference type="EMBL" id="MFG6464325.1"/>
    </source>
</evidence>
<comment type="caution">
    <text evidence="1">The sequence shown here is derived from an EMBL/GenBank/DDBJ whole genome shotgun (WGS) entry which is preliminary data.</text>
</comment>
<accession>A0ABW7GRI3</accession>
<proteinExistence type="predicted"/>
<sequence>MTATDTTQTLLDFLTGIGIAVREGAVPAGSFLPGIRLEAGTLVVDRAALRWPGDLLHEAGHIATTPAALRAALDDRIDDDPGVPHRGEAEATAWAWAALVHLGLPAEVLFHGGGYQGHSAGLALTYSVGVYPGAAGLTQAGLAAPGEYPRLRRWLRDQPPLARRKQTQRHD</sequence>
<dbReference type="EMBL" id="JBIGHX010000009">
    <property type="protein sequence ID" value="MFG6464325.1"/>
    <property type="molecule type" value="Genomic_DNA"/>
</dbReference>
<protein>
    <submittedName>
        <fullName evidence="1">Uncharacterized protein</fullName>
    </submittedName>
</protein>
<evidence type="ECO:0000313" key="2">
    <source>
        <dbReference type="Proteomes" id="UP001606302"/>
    </source>
</evidence>
<dbReference type="RefSeq" id="WP_394513698.1">
    <property type="nucleotide sequence ID" value="NZ_JBIGHX010000009.1"/>
</dbReference>
<keyword evidence="2" id="KW-1185">Reference proteome</keyword>
<gene>
    <name evidence="1" type="ORF">ACG04Q_22340</name>
</gene>
<reference evidence="1 2" key="1">
    <citation type="submission" date="2024-08" db="EMBL/GenBank/DDBJ databases">
        <authorList>
            <person name="Lu H."/>
        </authorList>
    </citation>
    <scope>NUCLEOTIDE SEQUENCE [LARGE SCALE GENOMIC DNA]</scope>
    <source>
        <strain evidence="1 2">DXS20W</strain>
    </source>
</reference>
<name>A0ABW7GRI3_9BURK</name>
<organism evidence="1 2">
    <name type="scientific">Pelomonas lactea</name>
    <dbReference type="NCBI Taxonomy" id="3299030"/>
    <lineage>
        <taxon>Bacteria</taxon>
        <taxon>Pseudomonadati</taxon>
        <taxon>Pseudomonadota</taxon>
        <taxon>Betaproteobacteria</taxon>
        <taxon>Burkholderiales</taxon>
        <taxon>Sphaerotilaceae</taxon>
        <taxon>Roseateles</taxon>
    </lineage>
</organism>